<dbReference type="KEGG" id="kpin:30169700"/>
<name>A0A1B9I964_9TREE</name>
<accession>A0A1B9I964</accession>
<keyword evidence="3" id="KW-1185">Reference proteome</keyword>
<evidence type="ECO:0000313" key="2">
    <source>
        <dbReference type="EMBL" id="WWC69725.1"/>
    </source>
</evidence>
<dbReference type="EMBL" id="KI894008">
    <property type="protein sequence ID" value="OCF52047.1"/>
    <property type="molecule type" value="Genomic_DNA"/>
</dbReference>
<dbReference type="AlphaFoldDB" id="A0A1B9I964"/>
<gene>
    <name evidence="1" type="ORF">I206_01331</name>
    <name evidence="2" type="ORF">I206_103668</name>
</gene>
<reference evidence="1" key="1">
    <citation type="submission" date="2013-07" db="EMBL/GenBank/DDBJ databases">
        <title>The Genome Sequence of Cryptococcus pinus CBS10737.</title>
        <authorList>
            <consortium name="The Broad Institute Genome Sequencing Platform"/>
            <person name="Cuomo C."/>
            <person name="Litvintseva A."/>
            <person name="Chen Y."/>
            <person name="Heitman J."/>
            <person name="Sun S."/>
            <person name="Springer D."/>
            <person name="Dromer F."/>
            <person name="Young S.K."/>
            <person name="Zeng Q."/>
            <person name="Gargeya S."/>
            <person name="Fitzgerald M."/>
            <person name="Abouelleil A."/>
            <person name="Alvarado L."/>
            <person name="Berlin A.M."/>
            <person name="Chapman S.B."/>
            <person name="Dewar J."/>
            <person name="Goldberg J."/>
            <person name="Griggs A."/>
            <person name="Gujja S."/>
            <person name="Hansen M."/>
            <person name="Howarth C."/>
            <person name="Imamovic A."/>
            <person name="Larimer J."/>
            <person name="McCowan C."/>
            <person name="Murphy C."/>
            <person name="Pearson M."/>
            <person name="Priest M."/>
            <person name="Roberts A."/>
            <person name="Saif S."/>
            <person name="Shea T."/>
            <person name="Sykes S."/>
            <person name="Wortman J."/>
            <person name="Nusbaum C."/>
            <person name="Birren B."/>
        </authorList>
    </citation>
    <scope>NUCLEOTIDE SEQUENCE [LARGE SCALE GENOMIC DNA]</scope>
    <source>
        <strain evidence="1">CBS 10737</strain>
    </source>
</reference>
<organism evidence="1">
    <name type="scientific">Kwoniella pini CBS 10737</name>
    <dbReference type="NCBI Taxonomy" id="1296096"/>
    <lineage>
        <taxon>Eukaryota</taxon>
        <taxon>Fungi</taxon>
        <taxon>Dikarya</taxon>
        <taxon>Basidiomycota</taxon>
        <taxon>Agaricomycotina</taxon>
        <taxon>Tremellomycetes</taxon>
        <taxon>Tremellales</taxon>
        <taxon>Cryptococcaceae</taxon>
        <taxon>Kwoniella</taxon>
    </lineage>
</organism>
<dbReference type="Proteomes" id="UP000094020">
    <property type="component" value="Chromosome 4"/>
</dbReference>
<evidence type="ECO:0000313" key="3">
    <source>
        <dbReference type="Proteomes" id="UP000094020"/>
    </source>
</evidence>
<reference evidence="2" key="2">
    <citation type="submission" date="2013-07" db="EMBL/GenBank/DDBJ databases">
        <authorList>
            <consortium name="The Broad Institute Genome Sequencing Platform"/>
            <person name="Cuomo C."/>
            <person name="Litvintseva A."/>
            <person name="Chen Y."/>
            <person name="Heitman J."/>
            <person name="Sun S."/>
            <person name="Springer D."/>
            <person name="Dromer F."/>
            <person name="Young S.K."/>
            <person name="Zeng Q."/>
            <person name="Gargeya S."/>
            <person name="Fitzgerald M."/>
            <person name="Abouelleil A."/>
            <person name="Alvarado L."/>
            <person name="Berlin A.M."/>
            <person name="Chapman S.B."/>
            <person name="Dewar J."/>
            <person name="Goldberg J."/>
            <person name="Griggs A."/>
            <person name="Gujja S."/>
            <person name="Hansen M."/>
            <person name="Howarth C."/>
            <person name="Imamovic A."/>
            <person name="Larimer J."/>
            <person name="McCowan C."/>
            <person name="Murphy C."/>
            <person name="Pearson M."/>
            <person name="Priest M."/>
            <person name="Roberts A."/>
            <person name="Saif S."/>
            <person name="Shea T."/>
            <person name="Sykes S."/>
            <person name="Wortman J."/>
            <person name="Nusbaum C."/>
            <person name="Birren B."/>
        </authorList>
    </citation>
    <scope>NUCLEOTIDE SEQUENCE</scope>
    <source>
        <strain evidence="2">CBS 10737</strain>
    </source>
</reference>
<reference evidence="1" key="3">
    <citation type="submission" date="2016-07" db="EMBL/GenBank/DDBJ databases">
        <title>Evolution of pathogenesis and genome organization in the Tremellales.</title>
        <authorList>
            <person name="Cuomo C."/>
            <person name="Litvintseva A."/>
            <person name="Heitman J."/>
            <person name="Chen Y."/>
            <person name="Sun S."/>
            <person name="Springer D."/>
            <person name="Dromer F."/>
            <person name="Young S."/>
            <person name="Zeng Q."/>
            <person name="Chapman S."/>
            <person name="Gujja S."/>
            <person name="Saif S."/>
            <person name="Birren B."/>
        </authorList>
    </citation>
    <scope>NUCLEOTIDE SEQUENCE</scope>
    <source>
        <strain evidence="1">CBS 10737</strain>
    </source>
</reference>
<reference evidence="2" key="4">
    <citation type="submission" date="2024-02" db="EMBL/GenBank/DDBJ databases">
        <title>Comparative genomics of Cryptococcus and Kwoniella reveals pathogenesis evolution and contrasting modes of karyotype evolution via chromosome fusion or intercentromeric recombination.</title>
        <authorList>
            <person name="Coelho M.A."/>
            <person name="David-Palma M."/>
            <person name="Shea T."/>
            <person name="Bowers K."/>
            <person name="McGinley-Smith S."/>
            <person name="Mohammad A.W."/>
            <person name="Gnirke A."/>
            <person name="Yurkov A.M."/>
            <person name="Nowrousian M."/>
            <person name="Sun S."/>
            <person name="Cuomo C.A."/>
            <person name="Heitman J."/>
        </authorList>
    </citation>
    <scope>NUCLEOTIDE SEQUENCE</scope>
    <source>
        <strain evidence="2">CBS 10737</strain>
    </source>
</reference>
<sequence length="120" mass="13686">MTEQNTRYVGTAVTPSQVTAGISETEPKPSWIAKDEEYVSSKGYSIPSREEVEALGIPCKDNDKYTVRVEGRDWESSYTVHEISAKMAHDKDLWRSWYMWDGQYNVHSEAILSIPRGGRL</sequence>
<dbReference type="RefSeq" id="XP_019013266.1">
    <property type="nucleotide sequence ID" value="XM_019153105.1"/>
</dbReference>
<proteinExistence type="predicted"/>
<protein>
    <submittedName>
        <fullName evidence="1">Uncharacterized protein</fullName>
    </submittedName>
</protein>
<evidence type="ECO:0000313" key="1">
    <source>
        <dbReference type="EMBL" id="OCF52047.1"/>
    </source>
</evidence>
<dbReference type="EMBL" id="CP144522">
    <property type="protein sequence ID" value="WWC69725.1"/>
    <property type="molecule type" value="Genomic_DNA"/>
</dbReference>
<dbReference type="GeneID" id="30169700"/>